<dbReference type="PANTHER" id="PTHR30575:SF0">
    <property type="entry name" value="XAA-ARG DIPEPTIDASE"/>
    <property type="match status" value="1"/>
</dbReference>
<dbReference type="EMBL" id="CP062796">
    <property type="protein sequence ID" value="QUL97651.1"/>
    <property type="molecule type" value="Genomic_DNA"/>
</dbReference>
<dbReference type="InterPro" id="IPR011650">
    <property type="entry name" value="Peptidase_M20_dimer"/>
</dbReference>
<feature type="region of interest" description="Disordered" evidence="1">
    <location>
        <begin position="453"/>
        <end position="477"/>
    </location>
</feature>
<dbReference type="AlphaFoldDB" id="A0AAT9L9C9"/>
<dbReference type="Gene3D" id="3.30.70.360">
    <property type="match status" value="1"/>
</dbReference>
<dbReference type="GO" id="GO:0005737">
    <property type="term" value="C:cytoplasm"/>
    <property type="evidence" value="ECO:0007669"/>
    <property type="project" value="TreeGrafter"/>
</dbReference>
<dbReference type="GO" id="GO:0071713">
    <property type="term" value="F:para-aminobenzoyl-glutamate hydrolase activity"/>
    <property type="evidence" value="ECO:0007669"/>
    <property type="project" value="TreeGrafter"/>
</dbReference>
<reference evidence="3" key="2">
    <citation type="journal article" date="2023" name="Biology">
        <title>Prokaryotic Life Associated with Coal-Fire Gas Vents Revealed by Metagenomics.</title>
        <authorList>
            <person name="Kadnikov V.V."/>
            <person name="Mardanov A.V."/>
            <person name="Beletsky A.V."/>
            <person name="Karnachuk O.V."/>
            <person name="Ravin N.V."/>
        </authorList>
    </citation>
    <scope>NUCLEOTIDE SEQUENCE</scope>
    <source>
        <strain evidence="3">Bu02</strain>
    </source>
</reference>
<evidence type="ECO:0000259" key="2">
    <source>
        <dbReference type="Pfam" id="PF07687"/>
    </source>
</evidence>
<feature type="domain" description="Peptidase M20 dimerisation" evidence="2">
    <location>
        <begin position="186"/>
        <end position="280"/>
    </location>
</feature>
<gene>
    <name evidence="3" type="ORF">IMF26_05865</name>
</gene>
<dbReference type="NCBIfam" id="TIGR01891">
    <property type="entry name" value="amidohydrolases"/>
    <property type="match status" value="1"/>
</dbReference>
<dbReference type="InterPro" id="IPR017145">
    <property type="entry name" value="Aminobenzoyl-glu_utiliz_pB"/>
</dbReference>
<dbReference type="Pfam" id="PF01546">
    <property type="entry name" value="Peptidase_M20"/>
    <property type="match status" value="1"/>
</dbReference>
<dbReference type="InterPro" id="IPR052030">
    <property type="entry name" value="Peptidase_M20/M20A_hydrolases"/>
</dbReference>
<dbReference type="SUPFAM" id="SSF53187">
    <property type="entry name" value="Zn-dependent exopeptidases"/>
    <property type="match status" value="1"/>
</dbReference>
<reference evidence="3" key="1">
    <citation type="submission" date="2020-10" db="EMBL/GenBank/DDBJ databases">
        <authorList>
            <person name="Kadnikov V."/>
            <person name="Beletsky A.V."/>
            <person name="Mardanov A.V."/>
            <person name="Karnachuk O.V."/>
            <person name="Ravin N.V."/>
        </authorList>
    </citation>
    <scope>NUCLEOTIDE SEQUENCE</scope>
    <source>
        <strain evidence="3">Bu02</strain>
    </source>
</reference>
<dbReference type="CDD" id="cd05673">
    <property type="entry name" value="M20_Acy1L2_AbgB"/>
    <property type="match status" value="1"/>
</dbReference>
<dbReference type="FunFam" id="3.30.70.360:FF:000004">
    <property type="entry name" value="Peptidase M20 domain-containing protein 2"/>
    <property type="match status" value="1"/>
</dbReference>
<evidence type="ECO:0000256" key="1">
    <source>
        <dbReference type="SAM" id="MobiDB-lite"/>
    </source>
</evidence>
<dbReference type="GO" id="GO:0046657">
    <property type="term" value="P:folic acid catabolic process"/>
    <property type="evidence" value="ECO:0007669"/>
    <property type="project" value="TreeGrafter"/>
</dbReference>
<dbReference type="InterPro" id="IPR002933">
    <property type="entry name" value="Peptidase_M20"/>
</dbReference>
<dbReference type="Gene3D" id="3.40.630.10">
    <property type="entry name" value="Zn peptidases"/>
    <property type="match status" value="2"/>
</dbReference>
<dbReference type="Pfam" id="PF07687">
    <property type="entry name" value="M20_dimer"/>
    <property type="match status" value="1"/>
</dbReference>
<dbReference type="GO" id="GO:0016805">
    <property type="term" value="F:dipeptidase activity"/>
    <property type="evidence" value="ECO:0007669"/>
    <property type="project" value="TreeGrafter"/>
</dbReference>
<dbReference type="PANTHER" id="PTHR30575">
    <property type="entry name" value="PEPTIDASE M20"/>
    <property type="match status" value="1"/>
</dbReference>
<protein>
    <submittedName>
        <fullName evidence="3">Amidohydrolase</fullName>
    </submittedName>
</protein>
<sequence length="477" mass="51925">MEDKSRSRDPLEILVDGLAGDLWDLALEIWRFAEVGLKEEKSAKAQISYLSRKGFSVTIGTGGMPTAFVAEWGKGRPIIGFLGEYDALAGLSQDAVAERRPLAEGAPGHGCGHNLLGVGALGAALALKTFMEERRMGGTIRYYGCPAEETLVGKVFMAREGVFNDLDAAITWHPGCINTVQLGSSNGLNSARFNFHGKTAHAAGDPHNGRSALDAVELMNIGANYLREHIIPDARIHYVITDGGGQPNVVPARAQVWYYVRAPRRRQVEEIYARLLDVAKGAALMTGTTFDVEFLAGCYDVLPNETLTFLALDNFKKVGAPDWTTEELEFARRVSETIDQGQKSEMLRNMNAPKELYDQIMNTTVVDPLDKGKVMPGSTDVGDVSWIVPTVQVSVATWPIGTPGHSWQIVACSGHALGLRGMLVAAKVMAMTGKDLLENSSVLEKAKKEFSERVGDERYKSPLPDGLKPPLGQFNRH</sequence>
<dbReference type="PIRSF" id="PIRSF037227">
    <property type="entry name" value="Aminobenzoyl-glu_utiliz_pB"/>
    <property type="match status" value="1"/>
</dbReference>
<proteinExistence type="predicted"/>
<evidence type="ECO:0000313" key="3">
    <source>
        <dbReference type="EMBL" id="QUL97651.1"/>
    </source>
</evidence>
<dbReference type="KEGG" id="fcz:IMF26_05865"/>
<dbReference type="InterPro" id="IPR017439">
    <property type="entry name" value="Amidohydrolase"/>
</dbReference>
<accession>A0AAT9L9C9</accession>
<dbReference type="SUPFAM" id="SSF55031">
    <property type="entry name" value="Bacterial exopeptidase dimerisation domain"/>
    <property type="match status" value="1"/>
</dbReference>
<dbReference type="InterPro" id="IPR036264">
    <property type="entry name" value="Bact_exopeptidase_dim_dom"/>
</dbReference>
<organism evidence="3">
    <name type="scientific">Candidatus Fermentithermobacillus carboniphilus</name>
    <dbReference type="NCBI Taxonomy" id="3085328"/>
    <lineage>
        <taxon>Bacteria</taxon>
        <taxon>Bacillati</taxon>
        <taxon>Bacillota</taxon>
        <taxon>Candidatus Fermentithermobacillia</taxon>
        <taxon>Candidatus Fermentithermobacillales</taxon>
        <taxon>Candidatus Fermentithermobacillaceae</taxon>
        <taxon>Candidatus Fermentithermobacillus</taxon>
    </lineage>
</organism>
<name>A0AAT9L9C9_9FIRM</name>